<gene>
    <name evidence="6" type="ORF">CF386_12070</name>
</gene>
<protein>
    <submittedName>
        <fullName evidence="6">Beta-ketoacyl-[acyl-carrier-protein] synthase II</fullName>
    </submittedName>
</protein>
<dbReference type="PROSITE" id="PS52004">
    <property type="entry name" value="KS3_2"/>
    <property type="match status" value="1"/>
</dbReference>
<dbReference type="SMART" id="SM00825">
    <property type="entry name" value="PKS_KS"/>
    <property type="match status" value="1"/>
</dbReference>
<dbReference type="InterPro" id="IPR016039">
    <property type="entry name" value="Thiolase-like"/>
</dbReference>
<organism evidence="6 7">
    <name type="scientific">Paraphotobacterium marinum</name>
    <dbReference type="NCBI Taxonomy" id="1755811"/>
    <lineage>
        <taxon>Bacteria</taxon>
        <taxon>Pseudomonadati</taxon>
        <taxon>Pseudomonadota</taxon>
        <taxon>Gammaproteobacteria</taxon>
        <taxon>Vibrionales</taxon>
        <taxon>Vibrionaceae</taxon>
        <taxon>Paraphotobacterium</taxon>
    </lineage>
</organism>
<dbReference type="Gene3D" id="3.40.47.10">
    <property type="match status" value="1"/>
</dbReference>
<dbReference type="CDD" id="cd00834">
    <property type="entry name" value="KAS_I_II"/>
    <property type="match status" value="1"/>
</dbReference>
<evidence type="ECO:0000259" key="5">
    <source>
        <dbReference type="PROSITE" id="PS52004"/>
    </source>
</evidence>
<evidence type="ECO:0000313" key="7">
    <source>
        <dbReference type="Proteomes" id="UP000242175"/>
    </source>
</evidence>
<name>A0A220VHV8_9GAMM</name>
<dbReference type="PANTHER" id="PTHR11712">
    <property type="entry name" value="POLYKETIDE SYNTHASE-RELATED"/>
    <property type="match status" value="1"/>
</dbReference>
<dbReference type="GO" id="GO:0005829">
    <property type="term" value="C:cytosol"/>
    <property type="evidence" value="ECO:0007669"/>
    <property type="project" value="TreeGrafter"/>
</dbReference>
<sequence length="430" mass="45450">MTRVVITGFGAISPIGVDIPNHLESLEKGSHGLTKIDRFDPLTKGCKTTFCAAIPSDFDPAEHSPFKEMEKRERTKYLRKLDLHQVYALVAAGEAIAMANLNGISDDETLDEIGVNIATGAGGLAATEACTILTEAGKKQTPFNNLKFLPNIAAGYISSLWDFRGPNNSHSTACAAGSHSIIDSYNAIILGEAKVMIAGGAEAAITPVGISTFNAQTALSTRNDDFEVASRPFTKDRDGFVMGEGSGCLVLEEYEHAKARGAHIYAELVGYGRTGDGATGGSITAPHPKGRGGKRAMMKALKQANRDVSEVDYVNGHSTSTGADSIEIKSIIEVLGSENAKNTPVSGTKSFTGHLLGASGALEAVFSVMSIVNNLIPFTNNLTPENLDDECKGVQHVFEKPLNQDVNFVLSNSFGFGGTNACLAFSSVKK</sequence>
<comment type="pathway">
    <text evidence="1">Lipid metabolism; fatty acid biosynthesis.</text>
</comment>
<dbReference type="InterPro" id="IPR020841">
    <property type="entry name" value="PKS_Beta-ketoAc_synthase_dom"/>
</dbReference>
<evidence type="ECO:0000256" key="4">
    <source>
        <dbReference type="RuleBase" id="RU003694"/>
    </source>
</evidence>
<keyword evidence="3 4" id="KW-0808">Transferase</keyword>
<dbReference type="KEGG" id="pmai:CF386_12070"/>
<comment type="similarity">
    <text evidence="2 4">Belongs to the thiolase-like superfamily. Beta-ketoacyl-ACP synthases family.</text>
</comment>
<dbReference type="Proteomes" id="UP000242175">
    <property type="component" value="Chromosome small"/>
</dbReference>
<dbReference type="InterPro" id="IPR014030">
    <property type="entry name" value="Ketoacyl_synth_N"/>
</dbReference>
<dbReference type="SUPFAM" id="SSF53901">
    <property type="entry name" value="Thiolase-like"/>
    <property type="match status" value="2"/>
</dbReference>
<evidence type="ECO:0000313" key="6">
    <source>
        <dbReference type="EMBL" id="ASK79772.1"/>
    </source>
</evidence>
<keyword evidence="7" id="KW-1185">Reference proteome</keyword>
<proteinExistence type="inferred from homology"/>
<dbReference type="Pfam" id="PF00109">
    <property type="entry name" value="ketoacyl-synt"/>
    <property type="match status" value="1"/>
</dbReference>
<feature type="domain" description="Ketosynthase family 3 (KS3)" evidence="5">
    <location>
        <begin position="1"/>
        <end position="427"/>
    </location>
</feature>
<dbReference type="InterPro" id="IPR000794">
    <property type="entry name" value="Beta-ketoacyl_synthase"/>
</dbReference>
<dbReference type="AlphaFoldDB" id="A0A220VHV8"/>
<dbReference type="OrthoDB" id="9808669at2"/>
<dbReference type="RefSeq" id="WP_089074680.1">
    <property type="nucleotide sequence ID" value="NZ_CBCSAM010000003.1"/>
</dbReference>
<dbReference type="EMBL" id="CP022356">
    <property type="protein sequence ID" value="ASK79772.1"/>
    <property type="molecule type" value="Genomic_DNA"/>
</dbReference>
<evidence type="ECO:0000256" key="3">
    <source>
        <dbReference type="ARBA" id="ARBA00022679"/>
    </source>
</evidence>
<dbReference type="Pfam" id="PF02801">
    <property type="entry name" value="Ketoacyl-synt_C"/>
    <property type="match status" value="1"/>
</dbReference>
<evidence type="ECO:0000256" key="1">
    <source>
        <dbReference type="ARBA" id="ARBA00005194"/>
    </source>
</evidence>
<dbReference type="NCBIfam" id="NF005589">
    <property type="entry name" value="PRK07314.1"/>
    <property type="match status" value="1"/>
</dbReference>
<dbReference type="GO" id="GO:0006633">
    <property type="term" value="P:fatty acid biosynthetic process"/>
    <property type="evidence" value="ECO:0007669"/>
    <property type="project" value="TreeGrafter"/>
</dbReference>
<evidence type="ECO:0000256" key="2">
    <source>
        <dbReference type="ARBA" id="ARBA00008467"/>
    </source>
</evidence>
<dbReference type="GO" id="GO:0004315">
    <property type="term" value="F:3-oxoacyl-[acyl-carrier-protein] synthase activity"/>
    <property type="evidence" value="ECO:0007669"/>
    <property type="project" value="TreeGrafter"/>
</dbReference>
<dbReference type="InterPro" id="IPR014031">
    <property type="entry name" value="Ketoacyl_synth_C"/>
</dbReference>
<dbReference type="PANTHER" id="PTHR11712:SF336">
    <property type="entry name" value="3-OXOACYL-[ACYL-CARRIER-PROTEIN] SYNTHASE, MITOCHONDRIAL"/>
    <property type="match status" value="1"/>
</dbReference>
<reference evidence="6 7" key="1">
    <citation type="journal article" date="2016" name="Int. J. Syst. Evol. Microbiol.">
        <title>Paraphotobacterium marinum gen. nov., sp. nov., a member of the family Vibrionaceae, isolated from surface seawater.</title>
        <authorList>
            <person name="Huang Z."/>
            <person name="Dong C."/>
            <person name="Shao Z."/>
        </authorList>
    </citation>
    <scope>NUCLEOTIDE SEQUENCE [LARGE SCALE GENOMIC DNA]</scope>
    <source>
        <strain evidence="6 7">NSCS20N07D</strain>
    </source>
</reference>
<accession>A0A220VHV8</accession>